<evidence type="ECO:0000313" key="2">
    <source>
        <dbReference type="EMBL" id="MBA2875072.1"/>
    </source>
</evidence>
<protein>
    <recommendedName>
        <fullName evidence="1">YpoC-like domain-containing protein</fullName>
    </recommendedName>
</protein>
<gene>
    <name evidence="2" type="ORF">HNR31_001845</name>
</gene>
<dbReference type="InterPro" id="IPR048427">
    <property type="entry name" value="YpoC"/>
</dbReference>
<evidence type="ECO:0000313" key="3">
    <source>
        <dbReference type="Proteomes" id="UP000523087"/>
    </source>
</evidence>
<comment type="caution">
    <text evidence="2">The sequence shown here is derived from an EMBL/GenBank/DDBJ whole genome shotgun (WGS) entry which is preliminary data.</text>
</comment>
<reference evidence="2 3" key="1">
    <citation type="submission" date="2020-07" db="EMBL/GenBank/DDBJ databases">
        <title>Genomic Encyclopedia of Type Strains, Phase IV (KMG-IV): sequencing the most valuable type-strain genomes for metagenomic binning, comparative biology and taxonomic classification.</title>
        <authorList>
            <person name="Goeker M."/>
        </authorList>
    </citation>
    <scope>NUCLEOTIDE SEQUENCE [LARGE SCALE GENOMIC DNA]</scope>
    <source>
        <strain evidence="2 3">DSM 15730</strain>
    </source>
</reference>
<proteinExistence type="predicted"/>
<sequence>MRVVRVPNEFVHPLFFEGNEIIEEEPDVPFPMMMKQTYFYYDLIATNDSVWKPWEHSEQSIPAVLELWKEEETVLQQCFAKRDRKAAREPMRRALSYLMVCLFWLNGTRTKNVNHWEQEVSKLPLKPINCVERLQFVFERYDVYHSFVQLSELFAEVMKLFYKQIAMMKKGMSH</sequence>
<evidence type="ECO:0000259" key="1">
    <source>
        <dbReference type="Pfam" id="PF21747"/>
    </source>
</evidence>
<keyword evidence="3" id="KW-1185">Reference proteome</keyword>
<dbReference type="EMBL" id="JACDUT010000005">
    <property type="protein sequence ID" value="MBA2875072.1"/>
    <property type="molecule type" value="Genomic_DNA"/>
</dbReference>
<dbReference type="Proteomes" id="UP000523087">
    <property type="component" value="Unassembled WGS sequence"/>
</dbReference>
<dbReference type="Pfam" id="PF21747">
    <property type="entry name" value="YpoC"/>
    <property type="match status" value="1"/>
</dbReference>
<dbReference type="RefSeq" id="WP_258561038.1">
    <property type="nucleotide sequence ID" value="NZ_JACDUT010000005.1"/>
</dbReference>
<organism evidence="2 3">
    <name type="scientific">Thermaerobacillus caldiproteolyticus</name>
    <dbReference type="NCBI Taxonomy" id="247480"/>
    <lineage>
        <taxon>Bacteria</taxon>
        <taxon>Bacillati</taxon>
        <taxon>Bacillota</taxon>
        <taxon>Bacilli</taxon>
        <taxon>Bacillales</taxon>
        <taxon>Anoxybacillaceae</taxon>
        <taxon>Thermaerobacillus</taxon>
    </lineage>
</organism>
<name>A0A7V9Z6P5_9BACL</name>
<feature type="domain" description="YpoC-like" evidence="1">
    <location>
        <begin position="58"/>
        <end position="169"/>
    </location>
</feature>
<dbReference type="AlphaFoldDB" id="A0A7V9Z6P5"/>
<accession>A0A7V9Z6P5</accession>